<evidence type="ECO:0000256" key="5">
    <source>
        <dbReference type="ARBA" id="ARBA00012580"/>
    </source>
</evidence>
<comment type="caution">
    <text evidence="12">The sequence shown here is derived from an EMBL/GenBank/DDBJ whole genome shotgun (WGS) entry which is preliminary data.</text>
</comment>
<accession>A0A2G9Y8L1</accession>
<dbReference type="InterPro" id="IPR001347">
    <property type="entry name" value="SIS_dom"/>
</dbReference>
<dbReference type="InterPro" id="IPR004515">
    <property type="entry name" value="Phosphoheptose_Isoase"/>
</dbReference>
<dbReference type="GO" id="GO:0008968">
    <property type="term" value="F:D-sedoheptulose 7-phosphate isomerase activity"/>
    <property type="evidence" value="ECO:0007669"/>
    <property type="project" value="InterPro"/>
</dbReference>
<dbReference type="PANTHER" id="PTHR30390">
    <property type="entry name" value="SEDOHEPTULOSE 7-PHOSPHATE ISOMERASE / DNAA INITIATOR-ASSOCIATING FACTOR FOR REPLICATION INITIATION"/>
    <property type="match status" value="1"/>
</dbReference>
<evidence type="ECO:0000256" key="1">
    <source>
        <dbReference type="ARBA" id="ARBA00000348"/>
    </source>
</evidence>
<evidence type="ECO:0000256" key="8">
    <source>
        <dbReference type="ARBA" id="ARBA00022833"/>
    </source>
</evidence>
<evidence type="ECO:0000256" key="7">
    <source>
        <dbReference type="ARBA" id="ARBA00022723"/>
    </source>
</evidence>
<dbReference type="EMBL" id="PCRF01000270">
    <property type="protein sequence ID" value="PIP15569.1"/>
    <property type="molecule type" value="Genomic_DNA"/>
</dbReference>
<dbReference type="InterPro" id="IPR014729">
    <property type="entry name" value="Rossmann-like_a/b/a_fold"/>
</dbReference>
<dbReference type="Pfam" id="PF01467">
    <property type="entry name" value="CTP_transf_like"/>
    <property type="match status" value="1"/>
</dbReference>
<comment type="subcellular location">
    <subcellularLocation>
        <location evidence="3">Cytoplasm</location>
    </subcellularLocation>
</comment>
<dbReference type="Gene3D" id="3.40.50.10490">
    <property type="entry name" value="Glucose-6-phosphate isomerase like protein, domain 1"/>
    <property type="match status" value="1"/>
</dbReference>
<evidence type="ECO:0000313" key="12">
    <source>
        <dbReference type="EMBL" id="PIP15569.1"/>
    </source>
</evidence>
<keyword evidence="6" id="KW-0963">Cytoplasm</keyword>
<dbReference type="PROSITE" id="PS51464">
    <property type="entry name" value="SIS"/>
    <property type="match status" value="1"/>
</dbReference>
<dbReference type="Pfam" id="PF13580">
    <property type="entry name" value="SIS_2"/>
    <property type="match status" value="1"/>
</dbReference>
<keyword evidence="8" id="KW-0862">Zinc</keyword>
<dbReference type="InterPro" id="IPR035461">
    <property type="entry name" value="GmhA/DiaA"/>
</dbReference>
<dbReference type="GO" id="GO:0046872">
    <property type="term" value="F:metal ion binding"/>
    <property type="evidence" value="ECO:0007669"/>
    <property type="project" value="UniProtKB-KW"/>
</dbReference>
<dbReference type="GO" id="GO:1901135">
    <property type="term" value="P:carbohydrate derivative metabolic process"/>
    <property type="evidence" value="ECO:0007669"/>
    <property type="project" value="InterPro"/>
</dbReference>
<evidence type="ECO:0000313" key="13">
    <source>
        <dbReference type="Proteomes" id="UP000230392"/>
    </source>
</evidence>
<dbReference type="InterPro" id="IPR050099">
    <property type="entry name" value="SIS_GmhA/DiaA_subfam"/>
</dbReference>
<dbReference type="InterPro" id="IPR004821">
    <property type="entry name" value="Cyt_trans-like"/>
</dbReference>
<dbReference type="HAMAP" id="MF_00067">
    <property type="entry name" value="GmhA"/>
    <property type="match status" value="1"/>
</dbReference>
<comment type="similarity">
    <text evidence="4">Belongs to the SIS family. GmhA subfamily.</text>
</comment>
<proteinExistence type="inferred from homology"/>
<evidence type="ECO:0000256" key="2">
    <source>
        <dbReference type="ARBA" id="ARBA00001947"/>
    </source>
</evidence>
<feature type="domain" description="SIS" evidence="11">
    <location>
        <begin position="40"/>
        <end position="199"/>
    </location>
</feature>
<dbReference type="AlphaFoldDB" id="A0A2G9Y8L1"/>
<dbReference type="SUPFAM" id="SSF53697">
    <property type="entry name" value="SIS domain"/>
    <property type="match status" value="1"/>
</dbReference>
<dbReference type="Proteomes" id="UP000230392">
    <property type="component" value="Unassembled WGS sequence"/>
</dbReference>
<feature type="non-terminal residue" evidence="12">
    <location>
        <position position="262"/>
    </location>
</feature>
<dbReference type="PANTHER" id="PTHR30390:SF6">
    <property type="entry name" value="DNAA INITIATOR-ASSOCIATING PROTEIN DIAA"/>
    <property type="match status" value="1"/>
</dbReference>
<evidence type="ECO:0000256" key="4">
    <source>
        <dbReference type="ARBA" id="ARBA00009894"/>
    </source>
</evidence>
<keyword evidence="9" id="KW-0413">Isomerase</keyword>
<comment type="catalytic activity">
    <reaction evidence="1">
        <text>2 D-sedoheptulose 7-phosphate = D-glycero-alpha-D-manno-heptose 7-phosphate + D-glycero-beta-D-manno-heptose 7-phosphate</text>
        <dbReference type="Rhea" id="RHEA:27489"/>
        <dbReference type="ChEBI" id="CHEBI:57483"/>
        <dbReference type="ChEBI" id="CHEBI:60203"/>
        <dbReference type="ChEBI" id="CHEBI:60204"/>
        <dbReference type="EC" id="5.3.1.28"/>
    </reaction>
</comment>
<keyword evidence="7" id="KW-0479">Metal-binding</keyword>
<protein>
    <recommendedName>
        <fullName evidence="5">D-sedoheptulose-7-phosphate isomerase</fullName>
        <ecNumber evidence="5">5.3.1.28</ecNumber>
    </recommendedName>
</protein>
<organism evidence="12 13">
    <name type="scientific">bacterium (Candidatus Ratteibacteria) CG23_combo_of_CG06-09_8_20_14_all_48_7</name>
    <dbReference type="NCBI Taxonomy" id="2014292"/>
    <lineage>
        <taxon>Bacteria</taxon>
        <taxon>Candidatus Ratteibacteria</taxon>
    </lineage>
</organism>
<keyword evidence="10" id="KW-0119">Carbohydrate metabolism</keyword>
<comment type="cofactor">
    <cofactor evidence="2">
        <name>Zn(2+)</name>
        <dbReference type="ChEBI" id="CHEBI:29105"/>
    </cofactor>
</comment>
<evidence type="ECO:0000256" key="10">
    <source>
        <dbReference type="ARBA" id="ARBA00023277"/>
    </source>
</evidence>
<dbReference type="SUPFAM" id="SSF52374">
    <property type="entry name" value="Nucleotidylyl transferase"/>
    <property type="match status" value="1"/>
</dbReference>
<evidence type="ECO:0000256" key="9">
    <source>
        <dbReference type="ARBA" id="ARBA00023235"/>
    </source>
</evidence>
<dbReference type="EC" id="5.3.1.28" evidence="5"/>
<dbReference type="CDD" id="cd05006">
    <property type="entry name" value="SIS_GmhA"/>
    <property type="match status" value="1"/>
</dbReference>
<sequence length="262" mass="28357">MKAKTSPRILKSIRETIYNLQTLLKSPKPAAVIHRIAEVMAETLRTGNRIYFCGNGGSAADSQHLAGEFVGRFQMERAALPAISLTTDTTILTAIGNDYGFEKVFSRQVEALGEKGDLIFIFSTSGRAVNTILAAKKARELGVKVVALLGKDGGPLKNLADLFIIAPGNTTARIQEIHILIGHILTEIVEETLVKEGIKKEKSAGIAGKIKDLKELQTIVKTLKEAGKKVVFTNGCFDLLHQGHLKLFQSARAEGDILIVGL</sequence>
<dbReference type="NCBIfam" id="TIGR00125">
    <property type="entry name" value="cyt_tran_rel"/>
    <property type="match status" value="1"/>
</dbReference>
<dbReference type="GO" id="GO:0005737">
    <property type="term" value="C:cytoplasm"/>
    <property type="evidence" value="ECO:0007669"/>
    <property type="project" value="UniProtKB-SubCell"/>
</dbReference>
<evidence type="ECO:0000256" key="3">
    <source>
        <dbReference type="ARBA" id="ARBA00004496"/>
    </source>
</evidence>
<dbReference type="Gene3D" id="3.40.50.620">
    <property type="entry name" value="HUPs"/>
    <property type="match status" value="1"/>
</dbReference>
<gene>
    <name evidence="12" type="ORF">COX46_05535</name>
</gene>
<name>A0A2G9Y8L1_9BACT</name>
<dbReference type="GO" id="GO:0097367">
    <property type="term" value="F:carbohydrate derivative binding"/>
    <property type="evidence" value="ECO:0007669"/>
    <property type="project" value="InterPro"/>
</dbReference>
<evidence type="ECO:0000259" key="11">
    <source>
        <dbReference type="PROSITE" id="PS51464"/>
    </source>
</evidence>
<reference evidence="12 13" key="1">
    <citation type="submission" date="2017-09" db="EMBL/GenBank/DDBJ databases">
        <title>Depth-based differentiation of microbial function through sediment-hosted aquifers and enrichment of novel symbionts in the deep terrestrial subsurface.</title>
        <authorList>
            <person name="Probst A.J."/>
            <person name="Ladd B."/>
            <person name="Jarett J.K."/>
            <person name="Geller-Mcgrath D.E."/>
            <person name="Sieber C.M."/>
            <person name="Emerson J.B."/>
            <person name="Anantharaman K."/>
            <person name="Thomas B.C."/>
            <person name="Malmstrom R."/>
            <person name="Stieglmeier M."/>
            <person name="Klingl A."/>
            <person name="Woyke T."/>
            <person name="Ryan C.M."/>
            <person name="Banfield J.F."/>
        </authorList>
    </citation>
    <scope>NUCLEOTIDE SEQUENCE [LARGE SCALE GENOMIC DNA]</scope>
    <source>
        <strain evidence="12">CG23_combo_of_CG06-09_8_20_14_all_48_7</strain>
    </source>
</reference>
<evidence type="ECO:0000256" key="6">
    <source>
        <dbReference type="ARBA" id="ARBA00022490"/>
    </source>
</evidence>
<dbReference type="InterPro" id="IPR046348">
    <property type="entry name" value="SIS_dom_sf"/>
</dbReference>